<feature type="non-terminal residue" evidence="2">
    <location>
        <position position="71"/>
    </location>
</feature>
<dbReference type="GO" id="GO:0000160">
    <property type="term" value="P:phosphorelay signal transduction system"/>
    <property type="evidence" value="ECO:0007669"/>
    <property type="project" value="InterPro"/>
</dbReference>
<gene>
    <name evidence="2" type="ORF">S03H2_71835</name>
</gene>
<dbReference type="InterPro" id="IPR011006">
    <property type="entry name" value="CheY-like_superfamily"/>
</dbReference>
<dbReference type="Gene3D" id="3.40.50.2300">
    <property type="match status" value="1"/>
</dbReference>
<evidence type="ECO:0000313" key="2">
    <source>
        <dbReference type="EMBL" id="GAH94795.1"/>
    </source>
</evidence>
<reference evidence="2" key="1">
    <citation type="journal article" date="2014" name="Front. Microbiol.">
        <title>High frequency of phylogenetically diverse reductive dehalogenase-homologous genes in deep subseafloor sedimentary metagenomes.</title>
        <authorList>
            <person name="Kawai M."/>
            <person name="Futagami T."/>
            <person name="Toyoda A."/>
            <person name="Takaki Y."/>
            <person name="Nishi S."/>
            <person name="Hori S."/>
            <person name="Arai W."/>
            <person name="Tsubouchi T."/>
            <person name="Morono Y."/>
            <person name="Uchiyama I."/>
            <person name="Ito T."/>
            <person name="Fujiyama A."/>
            <person name="Inagaki F."/>
            <person name="Takami H."/>
        </authorList>
    </citation>
    <scope>NUCLEOTIDE SEQUENCE</scope>
    <source>
        <strain evidence="2">Expedition CK06-06</strain>
    </source>
</reference>
<dbReference type="InterPro" id="IPR001789">
    <property type="entry name" value="Sig_transdc_resp-reg_receiver"/>
</dbReference>
<dbReference type="AlphaFoldDB" id="X1KMG2"/>
<dbReference type="PROSITE" id="PS50110">
    <property type="entry name" value="RESPONSE_REGULATORY"/>
    <property type="match status" value="1"/>
</dbReference>
<organism evidence="2">
    <name type="scientific">marine sediment metagenome</name>
    <dbReference type="NCBI Taxonomy" id="412755"/>
    <lineage>
        <taxon>unclassified sequences</taxon>
        <taxon>metagenomes</taxon>
        <taxon>ecological metagenomes</taxon>
    </lineage>
</organism>
<accession>X1KMG2</accession>
<sequence>MTKQIGKILAIDDNEDILFAIKLLLKPHVEIIDTLNNPQNIPDYVRTGNYDVVLLDMNFTKDAISGQEGFD</sequence>
<proteinExistence type="predicted"/>
<protein>
    <recommendedName>
        <fullName evidence="1">Response regulatory domain-containing protein</fullName>
    </recommendedName>
</protein>
<dbReference type="SUPFAM" id="SSF52172">
    <property type="entry name" value="CheY-like"/>
    <property type="match status" value="1"/>
</dbReference>
<comment type="caution">
    <text evidence="2">The sequence shown here is derived from an EMBL/GenBank/DDBJ whole genome shotgun (WGS) entry which is preliminary data.</text>
</comment>
<dbReference type="EMBL" id="BARU01048263">
    <property type="protein sequence ID" value="GAH94795.1"/>
    <property type="molecule type" value="Genomic_DNA"/>
</dbReference>
<feature type="domain" description="Response regulatory" evidence="1">
    <location>
        <begin position="7"/>
        <end position="71"/>
    </location>
</feature>
<evidence type="ECO:0000259" key="1">
    <source>
        <dbReference type="PROSITE" id="PS50110"/>
    </source>
</evidence>
<name>X1KMG2_9ZZZZ</name>